<comment type="caution">
    <text evidence="2">The sequence shown here is derived from an EMBL/GenBank/DDBJ whole genome shotgun (WGS) entry which is preliminary data.</text>
</comment>
<dbReference type="CDD" id="cd02955">
    <property type="entry name" value="SSP411"/>
    <property type="match status" value="1"/>
</dbReference>
<dbReference type="Gene3D" id="3.40.30.10">
    <property type="entry name" value="Glutaredoxin"/>
    <property type="match status" value="1"/>
</dbReference>
<dbReference type="Proteomes" id="UP001242480">
    <property type="component" value="Unassembled WGS sequence"/>
</dbReference>
<gene>
    <name evidence="2" type="ORF">QO011_001054</name>
</gene>
<evidence type="ECO:0000313" key="2">
    <source>
        <dbReference type="EMBL" id="MDQ0468059.1"/>
    </source>
</evidence>
<dbReference type="PANTHER" id="PTHR42899:SF1">
    <property type="entry name" value="SPERMATOGENESIS-ASSOCIATED PROTEIN 20"/>
    <property type="match status" value="1"/>
</dbReference>
<dbReference type="RefSeq" id="WP_307268597.1">
    <property type="nucleotide sequence ID" value="NZ_JAUSVX010000001.1"/>
</dbReference>
<organism evidence="2 3">
    <name type="scientific">Labrys wisconsinensis</name>
    <dbReference type="NCBI Taxonomy" id="425677"/>
    <lineage>
        <taxon>Bacteria</taxon>
        <taxon>Pseudomonadati</taxon>
        <taxon>Pseudomonadota</taxon>
        <taxon>Alphaproteobacteria</taxon>
        <taxon>Hyphomicrobiales</taxon>
        <taxon>Xanthobacteraceae</taxon>
        <taxon>Labrys</taxon>
    </lineage>
</organism>
<evidence type="ECO:0000313" key="3">
    <source>
        <dbReference type="Proteomes" id="UP001242480"/>
    </source>
</evidence>
<dbReference type="InterPro" id="IPR024705">
    <property type="entry name" value="Ssp411"/>
</dbReference>
<evidence type="ECO:0000259" key="1">
    <source>
        <dbReference type="Pfam" id="PF03190"/>
    </source>
</evidence>
<feature type="domain" description="Spermatogenesis-associated protein 20-like TRX" evidence="1">
    <location>
        <begin position="8"/>
        <end position="168"/>
    </location>
</feature>
<proteinExistence type="predicted"/>
<sequence>MPALPAHNLLDGETSPYLLQHKDNPVHWRSWGEAALQEARAAGKPILLSIGYAACHWCHVMAHESFENPAIAAVMNELFVNIKVDREERPDVDQIYMAALQALDQPGGWPLTMFLTSDGEPVWGGTYFPPEPRYGRPGFADVLRSVAAVFRDDRARIEQNRAALMAHLARPPRRGNAGLGRAELNQVALRLAGLIDPVHGGPRGAPKFPNASFLELVWRGGLRLDNPDLTGAVLRTLERICLGGIRDHVGGGFARYAVDERWLVPHFEKMLYDNAQLLELLTLAAAATGDRLYADAAAETVGWLQREMMAGDGRAFAASLDADSEGHEGRYYVWTPAEVEAVLGPGDAAWACRHFDIAAAGNWEGVSIPNRLETPPLDTAGADRWRGLRRRLLDRRLERIPPARDDKVLADWNGLMIAAVARAGRHFDREDWLALAMGAYRFVVESMTREGRLGHSWRAGRLLLPGLASDYADMVRAALVLAEITGEQAFLAQAAAWSDTLEIFYADPESGGYFLTASDATALVLRPRSALDEATPNANGVMAENLVRLAALTGEERWRERADRLLIGLAPQVEANVFGHASLLNALDLRLAGAEIVVTGADAGPLHAAALAAPFPIRTVLRVGAPEDLPAGHPARAMAADGPAAFVCAGMRCSLPLRRADEIAPAVRAMRA</sequence>
<dbReference type="PANTHER" id="PTHR42899">
    <property type="entry name" value="SPERMATOGENESIS-ASSOCIATED PROTEIN 20"/>
    <property type="match status" value="1"/>
</dbReference>
<dbReference type="InterPro" id="IPR036249">
    <property type="entry name" value="Thioredoxin-like_sf"/>
</dbReference>
<dbReference type="SUPFAM" id="SSF48208">
    <property type="entry name" value="Six-hairpin glycosidases"/>
    <property type="match status" value="1"/>
</dbReference>
<dbReference type="InterPro" id="IPR012341">
    <property type="entry name" value="6hp_glycosidase-like_sf"/>
</dbReference>
<keyword evidence="3" id="KW-1185">Reference proteome</keyword>
<dbReference type="PIRSF" id="PIRSF006402">
    <property type="entry name" value="UCP006402_thioredoxin"/>
    <property type="match status" value="1"/>
</dbReference>
<dbReference type="SUPFAM" id="SSF52833">
    <property type="entry name" value="Thioredoxin-like"/>
    <property type="match status" value="1"/>
</dbReference>
<accession>A0ABU0J461</accession>
<dbReference type="EMBL" id="JAUSVX010000001">
    <property type="protein sequence ID" value="MDQ0468059.1"/>
    <property type="molecule type" value="Genomic_DNA"/>
</dbReference>
<dbReference type="InterPro" id="IPR004879">
    <property type="entry name" value="Ssp411-like_TRX"/>
</dbReference>
<dbReference type="InterPro" id="IPR008928">
    <property type="entry name" value="6-hairpin_glycosidase_sf"/>
</dbReference>
<dbReference type="Gene3D" id="1.50.10.10">
    <property type="match status" value="1"/>
</dbReference>
<name>A0ABU0J461_9HYPH</name>
<dbReference type="Pfam" id="PF03190">
    <property type="entry name" value="Thioredox_DsbH"/>
    <property type="match status" value="1"/>
</dbReference>
<protein>
    <submittedName>
        <fullName evidence="2">Uncharacterized protein YyaL (SSP411 family)</fullName>
    </submittedName>
</protein>
<reference evidence="2 3" key="1">
    <citation type="submission" date="2023-07" db="EMBL/GenBank/DDBJ databases">
        <title>Genomic Encyclopedia of Type Strains, Phase IV (KMG-IV): sequencing the most valuable type-strain genomes for metagenomic binning, comparative biology and taxonomic classification.</title>
        <authorList>
            <person name="Goeker M."/>
        </authorList>
    </citation>
    <scope>NUCLEOTIDE SEQUENCE [LARGE SCALE GENOMIC DNA]</scope>
    <source>
        <strain evidence="2 3">DSM 19619</strain>
    </source>
</reference>